<accession>A0ACC1HR24</accession>
<dbReference type="EMBL" id="JAMZIH010000758">
    <property type="protein sequence ID" value="KAJ1678907.1"/>
    <property type="molecule type" value="Genomic_DNA"/>
</dbReference>
<comment type="caution">
    <text evidence="1">The sequence shown here is derived from an EMBL/GenBank/DDBJ whole genome shotgun (WGS) entry which is preliminary data.</text>
</comment>
<reference evidence="1" key="1">
    <citation type="submission" date="2022-06" db="EMBL/GenBank/DDBJ databases">
        <title>Phylogenomic reconstructions and comparative analyses of Kickxellomycotina fungi.</title>
        <authorList>
            <person name="Reynolds N.K."/>
            <person name="Stajich J.E."/>
            <person name="Barry K."/>
            <person name="Grigoriev I.V."/>
            <person name="Crous P."/>
            <person name="Smith M.E."/>
        </authorList>
    </citation>
    <scope>NUCLEOTIDE SEQUENCE</scope>
    <source>
        <strain evidence="1">RSA 2271</strain>
    </source>
</reference>
<gene>
    <name evidence="1" type="ORF">EV182_003110</name>
</gene>
<evidence type="ECO:0000313" key="1">
    <source>
        <dbReference type="EMBL" id="KAJ1678907.1"/>
    </source>
</evidence>
<dbReference type="Proteomes" id="UP001145114">
    <property type="component" value="Unassembled WGS sequence"/>
</dbReference>
<sequence>MPALRVAEFYSGIGGMHFALKSALGEGQVVCAFDINDLANRVYRHNFPSVKVMQRNIEALPKSLFEALRADLWTMSPPCQPYTRQGKQQGSHDPRSKSFSFLLDLLPTLTNKPQHILIENVAGFERSDTRSILVQRLAELGYKYEEFLINPLQIGYPNSRTRYYLLAKLLDGPALPAVGNVIAKACETQFRHTIPDLDYMALPVIDPVDGLVNFERSAWDEKHVRPIQDYLEPDFDLTSEHGSKYRIDHDLLEKRGWVFDVVTPQSRRSCCFTKSYHKYAEGTGSVLQFRGEAKPGAQTIDNTRYFTEREVARLMGFPDEFQFPSSVTLQQRYRLLGNSLNVAVVAHLMAYLVNRM</sequence>
<organism evidence="1 2">
    <name type="scientific">Spiromyces aspiralis</name>
    <dbReference type="NCBI Taxonomy" id="68401"/>
    <lineage>
        <taxon>Eukaryota</taxon>
        <taxon>Fungi</taxon>
        <taxon>Fungi incertae sedis</taxon>
        <taxon>Zoopagomycota</taxon>
        <taxon>Kickxellomycotina</taxon>
        <taxon>Kickxellomycetes</taxon>
        <taxon>Kickxellales</taxon>
        <taxon>Kickxellaceae</taxon>
        <taxon>Spiromyces</taxon>
    </lineage>
</organism>
<name>A0ACC1HR24_9FUNG</name>
<evidence type="ECO:0000313" key="2">
    <source>
        <dbReference type="Proteomes" id="UP001145114"/>
    </source>
</evidence>
<protein>
    <submittedName>
        <fullName evidence="1">Uncharacterized protein</fullName>
    </submittedName>
</protein>
<keyword evidence="2" id="KW-1185">Reference proteome</keyword>
<proteinExistence type="predicted"/>